<dbReference type="InterPro" id="IPR000531">
    <property type="entry name" value="Beta-barrel_TonB"/>
</dbReference>
<keyword evidence="9 10" id="KW-0998">Cell outer membrane</keyword>
<dbReference type="AlphaFoldDB" id="A0A7G5XMD8"/>
<evidence type="ECO:0000256" key="3">
    <source>
        <dbReference type="ARBA" id="ARBA00022452"/>
    </source>
</evidence>
<evidence type="ECO:0000256" key="10">
    <source>
        <dbReference type="PROSITE-ProRule" id="PRU01360"/>
    </source>
</evidence>
<reference evidence="16" key="1">
    <citation type="submission" date="2020-08" db="EMBL/GenBank/DDBJ databases">
        <title>Lacibacter sp. S13-6-6 genome sequencing.</title>
        <authorList>
            <person name="Jin L."/>
        </authorList>
    </citation>
    <scope>NUCLEOTIDE SEQUENCE [LARGE SCALE GENOMIC DNA]</scope>
    <source>
        <strain evidence="16">S13-6-6</strain>
    </source>
</reference>
<dbReference type="SUPFAM" id="SSF56935">
    <property type="entry name" value="Porins"/>
    <property type="match status" value="1"/>
</dbReference>
<sequence length="922" mass="101280">MRKKLPVLLLLLTSCLISISSFAQSVTIKGSVKGTSTGEALPAVSVTVKGSSAGVYTNDKGEFSITVPSLPVTLVISSVNFETKEVTVASASQQVEVSLTSSSPQMGEEIVVSATRVAIRKIESPVTIEQVSAANIRNSPASTFYEVVQNLKGVDMLTSSLTFKTPTTRGFNGSGNTRFNQITDGMDNQAPGLNFSVGSIIGLSELDVDNMELLPGASSALYGPGGMNGTLLINSKSPFKYQGFSFQIKQGIMHADRKYRQEVSPYYNWNLRWAEKIGERAAFKITSEFIQAKDWLAADQRNYKRLGTTGNLIPGTRTTDPNYDGVNVYGDETTFDLVPFLQGIGGQAPFLAPYINTLTGSPINVSRTGYAERDLVDPNTVNFKLGGAFHYKITDDLEAIAMGYIGSGNSVYTASDRYSFKNFIIKQYKLELKAKNWFIRGWATQEDAGESYNATVTTRLTNEAIRKTVTFTNGQPTPQLTDWAVIYSQAFLAGKLSGLTDIDAHNNARSVSDAGAPKPGTDQFKQIFDRVRSVPISKGGGLFIEKSDLYVAEGQYNFSHLTGNVVDILVGGDFRRFVLDSEGTLFADSAAPIPINQFGGYAQVSKKLLKDRLNLTVSGRYDKNENFDGRFTPRATALIKVNKNNSIRLSYQTAYRFPSTQQQWINLRVGGDVLLIGGVTELRDYYKFNSNPIYSLESVQAGAPKVYDYKALKPENVTSYELGYKGVVADNKLLIDVYGYYGQYENFLARTLVVQSKTGNISGLNSASTRQVYSVPVNTEAKVKTYGYGLGLEYKLPGNFVVTVNGSSDVLQDIPPGYVAFFNSPKYRANVIVGNNQLGKRKNIGFNIAYRWQDSYFFEGDFANGEVPAIQTLDAQFSYKIPKTKSLFKLGANNLLNQYYYHAPGNPSVGGLYYVSYSYNIF</sequence>
<evidence type="ECO:0000259" key="13">
    <source>
        <dbReference type="Pfam" id="PF00593"/>
    </source>
</evidence>
<evidence type="ECO:0000256" key="11">
    <source>
        <dbReference type="RuleBase" id="RU003357"/>
    </source>
</evidence>
<name>A0A7G5XMD8_9BACT</name>
<dbReference type="RefSeq" id="WP_182806533.1">
    <property type="nucleotide sequence ID" value="NZ_CP060007.1"/>
</dbReference>
<dbReference type="Pfam" id="PF07715">
    <property type="entry name" value="Plug"/>
    <property type="match status" value="1"/>
</dbReference>
<keyword evidence="16" id="KW-1185">Reference proteome</keyword>
<dbReference type="InterPro" id="IPR012910">
    <property type="entry name" value="Plug_dom"/>
</dbReference>
<dbReference type="PROSITE" id="PS51257">
    <property type="entry name" value="PROKAR_LIPOPROTEIN"/>
    <property type="match status" value="1"/>
</dbReference>
<evidence type="ECO:0000256" key="5">
    <source>
        <dbReference type="ARBA" id="ARBA00022729"/>
    </source>
</evidence>
<dbReference type="GO" id="GO:0044718">
    <property type="term" value="P:siderophore transmembrane transport"/>
    <property type="evidence" value="ECO:0007669"/>
    <property type="project" value="TreeGrafter"/>
</dbReference>
<evidence type="ECO:0000256" key="9">
    <source>
        <dbReference type="ARBA" id="ARBA00023237"/>
    </source>
</evidence>
<keyword evidence="4 10" id="KW-0812">Transmembrane</keyword>
<keyword evidence="5 12" id="KW-0732">Signal</keyword>
<evidence type="ECO:0000256" key="4">
    <source>
        <dbReference type="ARBA" id="ARBA00022692"/>
    </source>
</evidence>
<feature type="domain" description="TonB-dependent receptor-like beta-barrel" evidence="13">
    <location>
        <begin position="550"/>
        <end position="895"/>
    </location>
</feature>
<evidence type="ECO:0000256" key="12">
    <source>
        <dbReference type="SAM" id="SignalP"/>
    </source>
</evidence>
<keyword evidence="7 10" id="KW-0472">Membrane</keyword>
<evidence type="ECO:0000256" key="1">
    <source>
        <dbReference type="ARBA" id="ARBA00004571"/>
    </source>
</evidence>
<feature type="signal peptide" evidence="12">
    <location>
        <begin position="1"/>
        <end position="23"/>
    </location>
</feature>
<dbReference type="GO" id="GO:0015344">
    <property type="term" value="F:siderophore uptake transmembrane transporter activity"/>
    <property type="evidence" value="ECO:0007669"/>
    <property type="project" value="TreeGrafter"/>
</dbReference>
<evidence type="ECO:0000256" key="8">
    <source>
        <dbReference type="ARBA" id="ARBA00023170"/>
    </source>
</evidence>
<evidence type="ECO:0000256" key="2">
    <source>
        <dbReference type="ARBA" id="ARBA00022448"/>
    </source>
</evidence>
<evidence type="ECO:0000313" key="16">
    <source>
        <dbReference type="Proteomes" id="UP000515344"/>
    </source>
</evidence>
<comment type="similarity">
    <text evidence="10 11">Belongs to the TonB-dependent receptor family.</text>
</comment>
<comment type="subcellular location">
    <subcellularLocation>
        <location evidence="1 10">Cell outer membrane</location>
        <topology evidence="1 10">Multi-pass membrane protein</topology>
    </subcellularLocation>
</comment>
<dbReference type="KEGG" id="lacs:H4075_10860"/>
<feature type="chain" id="PRO_5028948227" evidence="12">
    <location>
        <begin position="24"/>
        <end position="922"/>
    </location>
</feature>
<dbReference type="PANTHER" id="PTHR30069:SF29">
    <property type="entry name" value="HEMOGLOBIN AND HEMOGLOBIN-HAPTOGLOBIN-BINDING PROTEIN 1-RELATED"/>
    <property type="match status" value="1"/>
</dbReference>
<dbReference type="Proteomes" id="UP000515344">
    <property type="component" value="Chromosome"/>
</dbReference>
<keyword evidence="2 10" id="KW-0813">Transport</keyword>
<feature type="domain" description="TonB-dependent receptor plug" evidence="14">
    <location>
        <begin position="121"/>
        <end position="230"/>
    </location>
</feature>
<protein>
    <submittedName>
        <fullName evidence="15">TonB-dependent receptor</fullName>
    </submittedName>
</protein>
<dbReference type="Gene3D" id="2.170.130.10">
    <property type="entry name" value="TonB-dependent receptor, plug domain"/>
    <property type="match status" value="1"/>
</dbReference>
<organism evidence="15 16">
    <name type="scientific">Lacibacter sediminis</name>
    <dbReference type="NCBI Taxonomy" id="2760713"/>
    <lineage>
        <taxon>Bacteria</taxon>
        <taxon>Pseudomonadati</taxon>
        <taxon>Bacteroidota</taxon>
        <taxon>Chitinophagia</taxon>
        <taxon>Chitinophagales</taxon>
        <taxon>Chitinophagaceae</taxon>
        <taxon>Lacibacter</taxon>
    </lineage>
</organism>
<accession>A0A7G5XMD8</accession>
<dbReference type="GO" id="GO:0009279">
    <property type="term" value="C:cell outer membrane"/>
    <property type="evidence" value="ECO:0007669"/>
    <property type="project" value="UniProtKB-SubCell"/>
</dbReference>
<dbReference type="PROSITE" id="PS52016">
    <property type="entry name" value="TONB_DEPENDENT_REC_3"/>
    <property type="match status" value="1"/>
</dbReference>
<keyword evidence="3 10" id="KW-1134">Transmembrane beta strand</keyword>
<evidence type="ECO:0000313" key="15">
    <source>
        <dbReference type="EMBL" id="QNA46641.1"/>
    </source>
</evidence>
<evidence type="ECO:0000256" key="6">
    <source>
        <dbReference type="ARBA" id="ARBA00023077"/>
    </source>
</evidence>
<dbReference type="InterPro" id="IPR036942">
    <property type="entry name" value="Beta-barrel_TonB_sf"/>
</dbReference>
<dbReference type="InterPro" id="IPR008969">
    <property type="entry name" value="CarboxyPept-like_regulatory"/>
</dbReference>
<dbReference type="InterPro" id="IPR037066">
    <property type="entry name" value="Plug_dom_sf"/>
</dbReference>
<keyword evidence="8 15" id="KW-0675">Receptor</keyword>
<dbReference type="Pfam" id="PF13715">
    <property type="entry name" value="CarbopepD_reg_2"/>
    <property type="match status" value="1"/>
</dbReference>
<gene>
    <name evidence="15" type="ORF">H4075_10860</name>
</gene>
<dbReference type="InterPro" id="IPR039426">
    <property type="entry name" value="TonB-dep_rcpt-like"/>
</dbReference>
<evidence type="ECO:0000256" key="7">
    <source>
        <dbReference type="ARBA" id="ARBA00023136"/>
    </source>
</evidence>
<dbReference type="EMBL" id="CP060007">
    <property type="protein sequence ID" value="QNA46641.1"/>
    <property type="molecule type" value="Genomic_DNA"/>
</dbReference>
<proteinExistence type="inferred from homology"/>
<keyword evidence="6 11" id="KW-0798">TonB box</keyword>
<dbReference type="SUPFAM" id="SSF49464">
    <property type="entry name" value="Carboxypeptidase regulatory domain-like"/>
    <property type="match status" value="1"/>
</dbReference>
<dbReference type="Gene3D" id="2.40.170.20">
    <property type="entry name" value="TonB-dependent receptor, beta-barrel domain"/>
    <property type="match status" value="1"/>
</dbReference>
<dbReference type="Pfam" id="PF00593">
    <property type="entry name" value="TonB_dep_Rec_b-barrel"/>
    <property type="match status" value="1"/>
</dbReference>
<dbReference type="PANTHER" id="PTHR30069">
    <property type="entry name" value="TONB-DEPENDENT OUTER MEMBRANE RECEPTOR"/>
    <property type="match status" value="1"/>
</dbReference>
<evidence type="ECO:0000259" key="14">
    <source>
        <dbReference type="Pfam" id="PF07715"/>
    </source>
</evidence>
<dbReference type="Gene3D" id="2.60.40.1120">
    <property type="entry name" value="Carboxypeptidase-like, regulatory domain"/>
    <property type="match status" value="1"/>
</dbReference>